<evidence type="ECO:0000256" key="4">
    <source>
        <dbReference type="ARBA" id="ARBA00023136"/>
    </source>
</evidence>
<dbReference type="CDD" id="cd09252">
    <property type="entry name" value="AP-3_Mu3_Cterm"/>
    <property type="match status" value="1"/>
</dbReference>
<sequence length="484" mass="52387">MIQSLFILSPTGEVLIERHFRSTVTSRTVCDHFWTKASEGLNHHGGVSTASTAILGSNPFMLYDSVEPVMEVPDIGNDGDDANGWAILSGSVSSCIGNQNNPSGGLGISPLLITEFLHKIADTFVIYFGDPADESAVKDNFSTAYQLLEEMVDYGWPLTTEPNALTDLIRPPTVMAKIHQAMTGGSSNILSEALPNGTVSNMPWRKAGVTHPNNEIYIDIVEEIDAILSSSGGVISQMLAQSNLSGVPDLILTFNDATLIDDSSFHPCVRYARFEKDKVISFVPPDGPFELMRYRLRLDNGEGHNKPVGSMPIQVIPRISYGKFGSSEKGNSGMAGRISLSVTARSISSLIYSSSRKGPLVIEDVAVVIPFPKFVRTANLNATVGRIIYDEAGKIAKWEIGKLDEKTRPQLNGTMVLEDGSEEKVSSSSSISEGEQPPLLVTWKILLSSVSGLNISGLSVTGEHYKPYKGVRNITKSGTFQVRC</sequence>
<keyword evidence="2 5" id="KW-0813">Transport</keyword>
<comment type="caution">
    <text evidence="7">The sequence shown here is derived from an EMBL/GenBank/DDBJ whole genome shotgun (WGS) entry which is preliminary data.</text>
</comment>
<keyword evidence="4" id="KW-0472">Membrane</keyword>
<dbReference type="InterPro" id="IPR001392">
    <property type="entry name" value="Clathrin_mu"/>
</dbReference>
<dbReference type="AlphaFoldDB" id="A0AAD9DHZ5"/>
<dbReference type="SUPFAM" id="SSF64356">
    <property type="entry name" value="SNARE-like"/>
    <property type="match status" value="1"/>
</dbReference>
<evidence type="ECO:0000313" key="8">
    <source>
        <dbReference type="Proteomes" id="UP001224775"/>
    </source>
</evidence>
<organism evidence="7 8">
    <name type="scientific">Skeletonema marinoi</name>
    <dbReference type="NCBI Taxonomy" id="267567"/>
    <lineage>
        <taxon>Eukaryota</taxon>
        <taxon>Sar</taxon>
        <taxon>Stramenopiles</taxon>
        <taxon>Ochrophyta</taxon>
        <taxon>Bacillariophyta</taxon>
        <taxon>Coscinodiscophyceae</taxon>
        <taxon>Thalassiosirophycidae</taxon>
        <taxon>Thalassiosirales</taxon>
        <taxon>Skeletonemataceae</taxon>
        <taxon>Skeletonema</taxon>
        <taxon>Skeletonema marinoi-dohrnii complex</taxon>
    </lineage>
</organism>
<dbReference type="PIRSF" id="PIRSF005992">
    <property type="entry name" value="Clathrin_mu"/>
    <property type="match status" value="1"/>
</dbReference>
<name>A0AAD9DHZ5_9STRA</name>
<evidence type="ECO:0000256" key="5">
    <source>
        <dbReference type="PIRNR" id="PIRNR005992"/>
    </source>
</evidence>
<dbReference type="CDD" id="cd14837">
    <property type="entry name" value="AP3_Mu_N"/>
    <property type="match status" value="1"/>
</dbReference>
<evidence type="ECO:0000256" key="3">
    <source>
        <dbReference type="ARBA" id="ARBA00022927"/>
    </source>
</evidence>
<dbReference type="PROSITE" id="PS51072">
    <property type="entry name" value="MHD"/>
    <property type="match status" value="1"/>
</dbReference>
<keyword evidence="8" id="KW-1185">Reference proteome</keyword>
<dbReference type="GO" id="GO:0016192">
    <property type="term" value="P:vesicle-mediated transport"/>
    <property type="evidence" value="ECO:0007669"/>
    <property type="project" value="InterPro"/>
</dbReference>
<dbReference type="PRINTS" id="PR00314">
    <property type="entry name" value="CLATHRINADPT"/>
</dbReference>
<evidence type="ECO:0000256" key="1">
    <source>
        <dbReference type="ARBA" id="ARBA00004308"/>
    </source>
</evidence>
<dbReference type="InterPro" id="IPR050431">
    <property type="entry name" value="Adaptor_comp_med_subunit"/>
</dbReference>
<dbReference type="Proteomes" id="UP001224775">
    <property type="component" value="Unassembled WGS sequence"/>
</dbReference>
<protein>
    <submittedName>
        <fullName evidence="7">AP-3 complex subunit mu</fullName>
    </submittedName>
</protein>
<dbReference type="PANTHER" id="PTHR10529">
    <property type="entry name" value="AP COMPLEX SUBUNIT MU"/>
    <property type="match status" value="1"/>
</dbReference>
<reference evidence="7" key="1">
    <citation type="submission" date="2023-06" db="EMBL/GenBank/DDBJ databases">
        <title>Survivors Of The Sea: Transcriptome response of Skeletonema marinoi to long-term dormancy.</title>
        <authorList>
            <person name="Pinder M.I.M."/>
            <person name="Kourtchenko O."/>
            <person name="Robertson E.K."/>
            <person name="Larsson T."/>
            <person name="Maumus F."/>
            <person name="Osuna-Cruz C.M."/>
            <person name="Vancaester E."/>
            <person name="Stenow R."/>
            <person name="Vandepoele K."/>
            <person name="Ploug H."/>
            <person name="Bruchert V."/>
            <person name="Godhe A."/>
            <person name="Topel M."/>
        </authorList>
    </citation>
    <scope>NUCLEOTIDE SEQUENCE</scope>
    <source>
        <strain evidence="7">R05AC</strain>
    </source>
</reference>
<keyword evidence="3 5" id="KW-0653">Protein transport</keyword>
<dbReference type="SUPFAM" id="SSF49447">
    <property type="entry name" value="Second domain of Mu2 adaptin subunit (ap50) of ap2 adaptor"/>
    <property type="match status" value="1"/>
</dbReference>
<dbReference type="Gene3D" id="2.60.40.1170">
    <property type="entry name" value="Mu homology domain, subdomain B"/>
    <property type="match status" value="2"/>
</dbReference>
<evidence type="ECO:0000259" key="6">
    <source>
        <dbReference type="PROSITE" id="PS51072"/>
    </source>
</evidence>
<gene>
    <name evidence="7" type="ORF">QTG54_002900</name>
</gene>
<dbReference type="Pfam" id="PF00928">
    <property type="entry name" value="Adap_comp_sub"/>
    <property type="match status" value="1"/>
</dbReference>
<dbReference type="InterPro" id="IPR011012">
    <property type="entry name" value="Longin-like_dom_sf"/>
</dbReference>
<dbReference type="GO" id="GO:0012505">
    <property type="term" value="C:endomembrane system"/>
    <property type="evidence" value="ECO:0007669"/>
    <property type="project" value="UniProtKB-SubCell"/>
</dbReference>
<evidence type="ECO:0000256" key="2">
    <source>
        <dbReference type="ARBA" id="ARBA00022448"/>
    </source>
</evidence>
<dbReference type="InterPro" id="IPR036168">
    <property type="entry name" value="AP2_Mu_C_sf"/>
</dbReference>
<dbReference type="GO" id="GO:0030131">
    <property type="term" value="C:clathrin adaptor complex"/>
    <property type="evidence" value="ECO:0007669"/>
    <property type="project" value="UniProtKB-UniRule"/>
</dbReference>
<dbReference type="GO" id="GO:0006886">
    <property type="term" value="P:intracellular protein transport"/>
    <property type="evidence" value="ECO:0007669"/>
    <property type="project" value="UniProtKB-UniRule"/>
</dbReference>
<feature type="domain" description="MHD" evidence="6">
    <location>
        <begin position="213"/>
        <end position="483"/>
    </location>
</feature>
<accession>A0AAD9DHZ5</accession>
<dbReference type="InterPro" id="IPR028565">
    <property type="entry name" value="MHD"/>
</dbReference>
<evidence type="ECO:0000313" key="7">
    <source>
        <dbReference type="EMBL" id="KAK1746293.1"/>
    </source>
</evidence>
<dbReference type="Gene3D" id="3.30.450.60">
    <property type="match status" value="1"/>
</dbReference>
<proteinExistence type="inferred from homology"/>
<comment type="subcellular location">
    <subcellularLocation>
        <location evidence="1">Endomembrane system</location>
    </subcellularLocation>
</comment>
<comment type="similarity">
    <text evidence="5">Belongs to the adaptor complexes medium subunit family.</text>
</comment>
<dbReference type="EMBL" id="JATAAI010000004">
    <property type="protein sequence ID" value="KAK1746293.1"/>
    <property type="molecule type" value="Genomic_DNA"/>
</dbReference>